<dbReference type="Gene3D" id="3.30.70.20">
    <property type="match status" value="1"/>
</dbReference>
<dbReference type="InterPro" id="IPR017896">
    <property type="entry name" value="4Fe4S_Fe-S-bd"/>
</dbReference>
<evidence type="ECO:0000313" key="3">
    <source>
        <dbReference type="EMBL" id="BAN41345.1"/>
    </source>
</evidence>
<proteinExistence type="evidence at transcript level"/>
<sequence length="471" mass="51694">MPPKPSHQVTGLDHNDAICIDWSKCVGCQLCTTKCTFDVLEKGKPKSPPQVHATRPNPEQQNTDLTRILLKDTDCVGCGHCTSVCNFGALKPLDPFDAIMEAKKNGKKLVAMIAPSTRLGVAECMGMPIGTTALAQLVLSLRKIGFDYVFDVDYGADKTTFDDHAEVMEMREKQTGPAITSCCPAWIELLEKDYPDLIPKTSTARSPIGCLAALIKRGWANDVKIDPENLYTVGIMPCVAKKVEAARPQIHQDYDASVTSVEVSNYFRAHLADEDKKFSEAREAEVEKTEEGLCDLPFRRISGGSNIFGKTGGVSETVFRVIAKNAGVPWNEVNITKEEMYKHASGSTMTKVIVDIKGTIINGIVCHGGFAIRKACDMVRSGELTSKNCVVIEMMACLGGCLGGAGQPKIPPAKKAEMDKRRVKLDDLDYKAEFKAATENTDMLEFVKSHFDAHGEHEHLHTYFEARYPQA</sequence>
<protein>
    <submittedName>
        <fullName evidence="3">Iron-dependent hydrogenase, putative</fullName>
    </submittedName>
</protein>
<comment type="similarity">
    <text evidence="1">Belongs to the NARF family.</text>
</comment>
<feature type="domain" description="4Fe-4S ferredoxin-type" evidence="2">
    <location>
        <begin position="66"/>
        <end position="95"/>
    </location>
</feature>
<dbReference type="Gene3D" id="3.40.50.1780">
    <property type="match status" value="1"/>
</dbReference>
<accession>S0B0U3</accession>
<dbReference type="Gene3D" id="3.40.950.10">
    <property type="entry name" value="Fe-only Hydrogenase (Larger Subunit), Chain L, domain 3"/>
    <property type="match status" value="1"/>
</dbReference>
<reference evidence="3" key="1">
    <citation type="submission" date="2012-06" db="EMBL/GenBank/DDBJ databases">
        <title>Short 5' UTR of Entamoeba genes.</title>
        <authorList>
            <person name="Hiranuka K."/>
            <person name="Kumagai M."/>
            <person name="Wakaguri H."/>
            <person name="Suzuki Y."/>
            <person name="Sugano S."/>
            <person name="Watanabe J."/>
            <person name="Makioka A."/>
        </authorList>
    </citation>
    <scope>NUCLEOTIDE SEQUENCE</scope>
    <source>
        <strain evidence="3">IP1</strain>
    </source>
</reference>
<dbReference type="InterPro" id="IPR004108">
    <property type="entry name" value="Fe_hydrogenase_lsu_C"/>
</dbReference>
<dbReference type="InterPro" id="IPR009016">
    <property type="entry name" value="Fe_hydrogenase"/>
</dbReference>
<evidence type="ECO:0000256" key="1">
    <source>
        <dbReference type="ARBA" id="ARBA00006596"/>
    </source>
</evidence>
<dbReference type="InterPro" id="IPR050340">
    <property type="entry name" value="Cytosolic_Fe-S_CAF"/>
</dbReference>
<dbReference type="VEuPathDB" id="AmoebaDB:EIN_065030"/>
<dbReference type="Pfam" id="PF12838">
    <property type="entry name" value="Fer4_7"/>
    <property type="match status" value="1"/>
</dbReference>
<dbReference type="SUPFAM" id="SSF53920">
    <property type="entry name" value="Fe-only hydrogenase"/>
    <property type="match status" value="1"/>
</dbReference>
<dbReference type="SUPFAM" id="SSF54862">
    <property type="entry name" value="4Fe-4S ferredoxins"/>
    <property type="match status" value="1"/>
</dbReference>
<organism evidence="3">
    <name type="scientific">Entamoeba invadens</name>
    <dbReference type="NCBI Taxonomy" id="33085"/>
    <lineage>
        <taxon>Eukaryota</taxon>
        <taxon>Amoebozoa</taxon>
        <taxon>Evosea</taxon>
        <taxon>Archamoebae</taxon>
        <taxon>Mastigamoebida</taxon>
        <taxon>Entamoebidae</taxon>
        <taxon>Entamoeba</taxon>
    </lineage>
</organism>
<name>S0B0U3_ENTIV</name>
<dbReference type="PROSITE" id="PS51379">
    <property type="entry name" value="4FE4S_FER_2"/>
    <property type="match status" value="2"/>
</dbReference>
<evidence type="ECO:0000259" key="2">
    <source>
        <dbReference type="PROSITE" id="PS51379"/>
    </source>
</evidence>
<dbReference type="Pfam" id="PF02906">
    <property type="entry name" value="Fe_hyd_lg_C"/>
    <property type="match status" value="1"/>
</dbReference>
<dbReference type="PANTHER" id="PTHR11615">
    <property type="entry name" value="NITRATE, FORMATE, IRON DEHYDROGENASE"/>
    <property type="match status" value="1"/>
</dbReference>
<dbReference type="EMBL" id="AK422900">
    <property type="protein sequence ID" value="BAN41345.1"/>
    <property type="molecule type" value="mRNA"/>
</dbReference>
<feature type="domain" description="4Fe-4S ferredoxin-type" evidence="2">
    <location>
        <begin position="16"/>
        <end position="45"/>
    </location>
</feature>
<dbReference type="AlphaFoldDB" id="S0B0U3"/>